<reference evidence="1" key="1">
    <citation type="submission" date="2021-06" db="EMBL/GenBank/DDBJ databases">
        <title>Parelaphostrongylus tenuis whole genome reference sequence.</title>
        <authorList>
            <person name="Garwood T.J."/>
            <person name="Larsen P.A."/>
            <person name="Fountain-Jones N.M."/>
            <person name="Garbe J.R."/>
            <person name="Macchietto M.G."/>
            <person name="Kania S.A."/>
            <person name="Gerhold R.W."/>
            <person name="Richards J.E."/>
            <person name="Wolf T.M."/>
        </authorList>
    </citation>
    <scope>NUCLEOTIDE SEQUENCE</scope>
    <source>
        <strain evidence="1">MNPRO001-30</strain>
        <tissue evidence="1">Meninges</tissue>
    </source>
</reference>
<comment type="caution">
    <text evidence="1">The sequence shown here is derived from an EMBL/GenBank/DDBJ whole genome shotgun (WGS) entry which is preliminary data.</text>
</comment>
<organism evidence="1 2">
    <name type="scientific">Parelaphostrongylus tenuis</name>
    <name type="common">Meningeal worm</name>
    <dbReference type="NCBI Taxonomy" id="148309"/>
    <lineage>
        <taxon>Eukaryota</taxon>
        <taxon>Metazoa</taxon>
        <taxon>Ecdysozoa</taxon>
        <taxon>Nematoda</taxon>
        <taxon>Chromadorea</taxon>
        <taxon>Rhabditida</taxon>
        <taxon>Rhabditina</taxon>
        <taxon>Rhabditomorpha</taxon>
        <taxon>Strongyloidea</taxon>
        <taxon>Metastrongylidae</taxon>
        <taxon>Parelaphostrongylus</taxon>
    </lineage>
</organism>
<evidence type="ECO:0000313" key="1">
    <source>
        <dbReference type="EMBL" id="KAJ1351777.1"/>
    </source>
</evidence>
<proteinExistence type="predicted"/>
<sequence>MESSRCFEKGAIVVIVEGVPGISIFAANLSRGVFRDGIIAVMVQQYILPSNIYLTSQIARIYKLRTG</sequence>
<evidence type="ECO:0000313" key="2">
    <source>
        <dbReference type="Proteomes" id="UP001196413"/>
    </source>
</evidence>
<accession>A0AAD5QI92</accession>
<dbReference type="Proteomes" id="UP001196413">
    <property type="component" value="Unassembled WGS sequence"/>
</dbReference>
<gene>
    <name evidence="1" type="ORF">KIN20_007913</name>
</gene>
<dbReference type="EMBL" id="JAHQIW010001224">
    <property type="protein sequence ID" value="KAJ1351777.1"/>
    <property type="molecule type" value="Genomic_DNA"/>
</dbReference>
<dbReference type="AlphaFoldDB" id="A0AAD5QI92"/>
<name>A0AAD5QI92_PARTN</name>
<keyword evidence="2" id="KW-1185">Reference proteome</keyword>
<protein>
    <submittedName>
        <fullName evidence="1">Uncharacterized protein</fullName>
    </submittedName>
</protein>